<dbReference type="EMBL" id="MK356558">
    <property type="protein sequence ID" value="QBM91569.1"/>
    <property type="molecule type" value="Genomic_DNA"/>
</dbReference>
<keyword evidence="2" id="KW-0614">Plasmid</keyword>
<protein>
    <submittedName>
        <fullName evidence="2">Uncharacterized protein</fullName>
    </submittedName>
</protein>
<reference evidence="2" key="1">
    <citation type="submission" date="2019-01" db="EMBL/GenBank/DDBJ databases">
        <title>Salmonella strain 1423 plasmid sequences.</title>
        <authorList>
            <person name="Chen K."/>
            <person name="Chen S."/>
        </authorList>
    </citation>
    <scope>NUCLEOTIDE SEQUENCE</scope>
    <source>
        <strain evidence="2">Sa1423</strain>
        <plasmid evidence="2">pSa1423-160k</plasmid>
    </source>
</reference>
<name>A0A482EW96_SALSP</name>
<evidence type="ECO:0000313" key="2">
    <source>
        <dbReference type="EMBL" id="QBM91569.1"/>
    </source>
</evidence>
<organism evidence="2">
    <name type="scientific">Salmonella sp</name>
    <dbReference type="NCBI Taxonomy" id="599"/>
    <lineage>
        <taxon>Bacteria</taxon>
        <taxon>Pseudomonadati</taxon>
        <taxon>Pseudomonadota</taxon>
        <taxon>Gammaproteobacteria</taxon>
        <taxon>Enterobacterales</taxon>
        <taxon>Enterobacteriaceae</taxon>
        <taxon>Salmonella</taxon>
    </lineage>
</organism>
<feature type="transmembrane region" description="Helical" evidence="1">
    <location>
        <begin position="18"/>
        <end position="40"/>
    </location>
</feature>
<gene>
    <name evidence="2" type="ORF">NNIBIDOC_00243</name>
</gene>
<sequence>MPGFIWCLSISSSLRASFFFISGLFLQLSSLFLSSFFVILGHGGCPGTDPAIPGCFPACKGLSIPSGVPASGVNPIDEIFWAD</sequence>
<proteinExistence type="predicted"/>
<geneLocation type="plasmid" evidence="2">
    <name>pSa1423-160k</name>
</geneLocation>
<evidence type="ECO:0000256" key="1">
    <source>
        <dbReference type="SAM" id="Phobius"/>
    </source>
</evidence>
<keyword evidence="1" id="KW-1133">Transmembrane helix</keyword>
<dbReference type="AlphaFoldDB" id="A0A482EW96"/>
<accession>A0A482EW96</accession>
<keyword evidence="1" id="KW-0812">Transmembrane</keyword>
<keyword evidence="1" id="KW-0472">Membrane</keyword>